<accession>A0ABP0V688</accession>
<sequence length="71" mass="7718">MASCCSSRMMKNPWSDCCRRTEEDDDHSGLHDRLRLPRLNVVSVAVAVAMAVELAVLKEVAVVDGVTGNTT</sequence>
<dbReference type="Proteomes" id="UP001497444">
    <property type="component" value="Unassembled WGS sequence"/>
</dbReference>
<evidence type="ECO:0000313" key="2">
    <source>
        <dbReference type="EMBL" id="CAK9249950.1"/>
    </source>
</evidence>
<name>A0ABP0V688_9BRYO</name>
<protein>
    <submittedName>
        <fullName evidence="2">Uncharacterized protein</fullName>
    </submittedName>
</protein>
<keyword evidence="1" id="KW-0472">Membrane</keyword>
<reference evidence="2" key="1">
    <citation type="submission" date="2024-02" db="EMBL/GenBank/DDBJ databases">
        <authorList>
            <consortium name="ELIXIR-Norway"/>
            <consortium name="Elixir Norway"/>
        </authorList>
    </citation>
    <scope>NUCLEOTIDE SEQUENCE</scope>
</reference>
<proteinExistence type="predicted"/>
<organism evidence="2 3">
    <name type="scientific">Sphagnum jensenii</name>
    <dbReference type="NCBI Taxonomy" id="128206"/>
    <lineage>
        <taxon>Eukaryota</taxon>
        <taxon>Viridiplantae</taxon>
        <taxon>Streptophyta</taxon>
        <taxon>Embryophyta</taxon>
        <taxon>Bryophyta</taxon>
        <taxon>Sphagnophytina</taxon>
        <taxon>Sphagnopsida</taxon>
        <taxon>Sphagnales</taxon>
        <taxon>Sphagnaceae</taxon>
        <taxon>Sphagnum</taxon>
    </lineage>
</organism>
<comment type="caution">
    <text evidence="2">The sequence shown here is derived from an EMBL/GenBank/DDBJ whole genome shotgun (WGS) entry which is preliminary data.</text>
</comment>
<feature type="transmembrane region" description="Helical" evidence="1">
    <location>
        <begin position="39"/>
        <end position="57"/>
    </location>
</feature>
<evidence type="ECO:0000256" key="1">
    <source>
        <dbReference type="SAM" id="Phobius"/>
    </source>
</evidence>
<keyword evidence="1" id="KW-0812">Transmembrane</keyword>
<dbReference type="EMBL" id="CAXAQS010000075">
    <property type="protein sequence ID" value="CAK9249950.1"/>
    <property type="molecule type" value="Genomic_DNA"/>
</dbReference>
<gene>
    <name evidence="2" type="ORF">CSSPJE1EN1_LOCUS25328</name>
</gene>
<keyword evidence="1" id="KW-1133">Transmembrane helix</keyword>
<keyword evidence="3" id="KW-1185">Reference proteome</keyword>
<evidence type="ECO:0000313" key="3">
    <source>
        <dbReference type="Proteomes" id="UP001497444"/>
    </source>
</evidence>